<dbReference type="OrthoDB" id="3259960at2"/>
<proteinExistence type="predicted"/>
<keyword evidence="3" id="KW-1185">Reference proteome</keyword>
<dbReference type="CDD" id="cd06259">
    <property type="entry name" value="YdcF-like"/>
    <property type="match status" value="1"/>
</dbReference>
<dbReference type="PANTHER" id="PTHR30336:SF4">
    <property type="entry name" value="ENVELOPE BIOGENESIS FACTOR ELYC"/>
    <property type="match status" value="1"/>
</dbReference>
<feature type="domain" description="DUF218" evidence="1">
    <location>
        <begin position="37"/>
        <end position="149"/>
    </location>
</feature>
<organism evidence="2 3">
    <name type="scientific">Actinomyces howellii</name>
    <dbReference type="NCBI Taxonomy" id="52771"/>
    <lineage>
        <taxon>Bacteria</taxon>
        <taxon>Bacillati</taxon>
        <taxon>Actinomycetota</taxon>
        <taxon>Actinomycetes</taxon>
        <taxon>Actinomycetales</taxon>
        <taxon>Actinomycetaceae</taxon>
        <taxon>Actinomyces</taxon>
    </lineage>
</organism>
<protein>
    <submittedName>
        <fullName evidence="2">DUF218 domain</fullName>
    </submittedName>
</protein>
<dbReference type="GO" id="GO:0005886">
    <property type="term" value="C:plasma membrane"/>
    <property type="evidence" value="ECO:0007669"/>
    <property type="project" value="TreeGrafter"/>
</dbReference>
<name>A0A3S4R9D9_9ACTO</name>
<dbReference type="AlphaFoldDB" id="A0A3S4R9D9"/>
<dbReference type="GO" id="GO:0043164">
    <property type="term" value="P:Gram-negative-bacterium-type cell wall biogenesis"/>
    <property type="evidence" value="ECO:0007669"/>
    <property type="project" value="TreeGrafter"/>
</dbReference>
<sequence>MGLVLVVGAVVAAEVAHHRASRAYLGRGAAVHDDAVEAVVVLGFADPGRSAGLVNRRRVAYALRSQRGRRSTLVTSGGAVAGPVPEAELLAAHARALGYGGDLVTETGSRSTWENVRNVIPLIEHAQRIVVVSDAVHAAKARYYLHMQRPDLAARLAPADDHRLGEDLVLKVPTAVLGLIDLARARRLPGPRHGGRRRV</sequence>
<dbReference type="InterPro" id="IPR003848">
    <property type="entry name" value="DUF218"/>
</dbReference>
<dbReference type="Gene3D" id="3.40.50.620">
    <property type="entry name" value="HUPs"/>
    <property type="match status" value="1"/>
</dbReference>
<evidence type="ECO:0000313" key="3">
    <source>
        <dbReference type="Proteomes" id="UP000266895"/>
    </source>
</evidence>
<dbReference type="PANTHER" id="PTHR30336">
    <property type="entry name" value="INNER MEMBRANE PROTEIN, PROBABLE PERMEASE"/>
    <property type="match status" value="1"/>
</dbReference>
<reference evidence="2 3" key="1">
    <citation type="submission" date="2018-12" db="EMBL/GenBank/DDBJ databases">
        <authorList>
            <consortium name="Pathogen Informatics"/>
        </authorList>
    </citation>
    <scope>NUCLEOTIDE SEQUENCE [LARGE SCALE GENOMIC DNA]</scope>
    <source>
        <strain evidence="2 3">NCTC11636</strain>
    </source>
</reference>
<dbReference type="Pfam" id="PF02698">
    <property type="entry name" value="DUF218"/>
    <property type="match status" value="1"/>
</dbReference>
<gene>
    <name evidence="2" type="ORF">NCTC11636_00201</name>
</gene>
<accession>A0A3S4R9D9</accession>
<dbReference type="KEGG" id="ahw:NCTC11636_00201"/>
<evidence type="ECO:0000313" key="2">
    <source>
        <dbReference type="EMBL" id="VEG25763.1"/>
    </source>
</evidence>
<dbReference type="Proteomes" id="UP000266895">
    <property type="component" value="Chromosome"/>
</dbReference>
<dbReference type="GO" id="GO:0000270">
    <property type="term" value="P:peptidoglycan metabolic process"/>
    <property type="evidence" value="ECO:0007669"/>
    <property type="project" value="TreeGrafter"/>
</dbReference>
<dbReference type="InterPro" id="IPR051599">
    <property type="entry name" value="Cell_Envelope_Assoc"/>
</dbReference>
<dbReference type="EMBL" id="LR134350">
    <property type="protein sequence ID" value="VEG25763.1"/>
    <property type="molecule type" value="Genomic_DNA"/>
</dbReference>
<dbReference type="InterPro" id="IPR014729">
    <property type="entry name" value="Rossmann-like_a/b/a_fold"/>
</dbReference>
<evidence type="ECO:0000259" key="1">
    <source>
        <dbReference type="Pfam" id="PF02698"/>
    </source>
</evidence>